<dbReference type="Proteomes" id="UP000719500">
    <property type="component" value="Unassembled WGS sequence"/>
</dbReference>
<evidence type="ECO:0000256" key="7">
    <source>
        <dbReference type="ARBA" id="ARBA00023277"/>
    </source>
</evidence>
<keyword evidence="6 10" id="KW-0808">Transferase</keyword>
<reference evidence="11 12" key="1">
    <citation type="journal article" date="2021" name="Sci. Rep.">
        <title>The distribution of antibiotic resistance genes in chicken gut microbiota commensals.</title>
        <authorList>
            <person name="Juricova H."/>
            <person name="Matiasovicova J."/>
            <person name="Kubasova T."/>
            <person name="Cejkova D."/>
            <person name="Rychlik I."/>
        </authorList>
    </citation>
    <scope>NUCLEOTIDE SEQUENCE [LARGE SCALE GENOMIC DNA]</scope>
    <source>
        <strain evidence="11 12">An411</strain>
    </source>
</reference>
<evidence type="ECO:0000256" key="1">
    <source>
        <dbReference type="ARBA" id="ARBA00000439"/>
    </source>
</evidence>
<dbReference type="InterPro" id="IPR017853">
    <property type="entry name" value="GH"/>
</dbReference>
<dbReference type="RefSeq" id="WP_204804803.1">
    <property type="nucleotide sequence ID" value="NZ_JACSNX010000016.1"/>
</dbReference>
<evidence type="ECO:0000256" key="4">
    <source>
        <dbReference type="ARBA" id="ARBA00020295"/>
    </source>
</evidence>
<dbReference type="NCBIfam" id="NF011080">
    <property type="entry name" value="PRK14508.1-3"/>
    <property type="match status" value="1"/>
</dbReference>
<accession>A0ABS2FWT2</accession>
<evidence type="ECO:0000313" key="12">
    <source>
        <dbReference type="Proteomes" id="UP000719500"/>
    </source>
</evidence>
<dbReference type="InterPro" id="IPR003385">
    <property type="entry name" value="Glyco_hydro_77"/>
</dbReference>
<protein>
    <recommendedName>
        <fullName evidence="4 10">4-alpha-glucanotransferase</fullName>
        <ecNumber evidence="3 10">2.4.1.25</ecNumber>
    </recommendedName>
    <alternativeName>
        <fullName evidence="8 10">Amylomaltase</fullName>
    </alternativeName>
    <alternativeName>
        <fullName evidence="9 10">Disproportionating enzyme</fullName>
    </alternativeName>
</protein>
<gene>
    <name evidence="11" type="primary">malQ</name>
    <name evidence="11" type="ORF">H9X91_10175</name>
</gene>
<evidence type="ECO:0000256" key="2">
    <source>
        <dbReference type="ARBA" id="ARBA00005684"/>
    </source>
</evidence>
<evidence type="ECO:0000256" key="6">
    <source>
        <dbReference type="ARBA" id="ARBA00022679"/>
    </source>
</evidence>
<dbReference type="PANTHER" id="PTHR32438">
    <property type="entry name" value="4-ALPHA-GLUCANOTRANSFERASE DPE1, CHLOROPLASTIC/AMYLOPLASTIC"/>
    <property type="match status" value="1"/>
</dbReference>
<name>A0ABS2FWT2_9FIRM</name>
<comment type="caution">
    <text evidence="11">The sequence shown here is derived from an EMBL/GenBank/DDBJ whole genome shotgun (WGS) entry which is preliminary data.</text>
</comment>
<dbReference type="Pfam" id="PF02446">
    <property type="entry name" value="Glyco_hydro_77"/>
    <property type="match status" value="1"/>
</dbReference>
<keyword evidence="12" id="KW-1185">Reference proteome</keyword>
<dbReference type="SUPFAM" id="SSF51445">
    <property type="entry name" value="(Trans)glycosidases"/>
    <property type="match status" value="1"/>
</dbReference>
<comment type="similarity">
    <text evidence="2 10">Belongs to the disproportionating enzyme family.</text>
</comment>
<evidence type="ECO:0000256" key="3">
    <source>
        <dbReference type="ARBA" id="ARBA00012560"/>
    </source>
</evidence>
<dbReference type="Gene3D" id="3.20.20.80">
    <property type="entry name" value="Glycosidases"/>
    <property type="match status" value="1"/>
</dbReference>
<keyword evidence="7 10" id="KW-0119">Carbohydrate metabolism</keyword>
<evidence type="ECO:0000256" key="8">
    <source>
        <dbReference type="ARBA" id="ARBA00031423"/>
    </source>
</evidence>
<comment type="catalytic activity">
    <reaction evidence="1 10">
        <text>Transfers a segment of a (1-&gt;4)-alpha-D-glucan to a new position in an acceptor, which may be glucose or a (1-&gt;4)-alpha-D-glucan.</text>
        <dbReference type="EC" id="2.4.1.25"/>
    </reaction>
</comment>
<evidence type="ECO:0000256" key="9">
    <source>
        <dbReference type="ARBA" id="ARBA00031501"/>
    </source>
</evidence>
<dbReference type="EMBL" id="JACSNX010000016">
    <property type="protein sequence ID" value="MBM6851798.1"/>
    <property type="molecule type" value="Genomic_DNA"/>
</dbReference>
<evidence type="ECO:0000256" key="10">
    <source>
        <dbReference type="RuleBase" id="RU361207"/>
    </source>
</evidence>
<organism evidence="11 12">
    <name type="scientific">Oscillibacter valericigenes</name>
    <dbReference type="NCBI Taxonomy" id="351091"/>
    <lineage>
        <taxon>Bacteria</taxon>
        <taxon>Bacillati</taxon>
        <taxon>Bacillota</taxon>
        <taxon>Clostridia</taxon>
        <taxon>Eubacteriales</taxon>
        <taxon>Oscillospiraceae</taxon>
        <taxon>Oscillibacter</taxon>
    </lineage>
</organism>
<evidence type="ECO:0000313" key="11">
    <source>
        <dbReference type="EMBL" id="MBM6851798.1"/>
    </source>
</evidence>
<dbReference type="PANTHER" id="PTHR32438:SF5">
    <property type="entry name" value="4-ALPHA-GLUCANOTRANSFERASE DPE1, CHLOROPLASTIC_AMYLOPLASTIC"/>
    <property type="match status" value="1"/>
</dbReference>
<dbReference type="EC" id="2.4.1.25" evidence="3 10"/>
<keyword evidence="5 10" id="KW-0328">Glycosyltransferase</keyword>
<evidence type="ECO:0000256" key="5">
    <source>
        <dbReference type="ARBA" id="ARBA00022676"/>
    </source>
</evidence>
<sequence length="490" mass="54341">MERSAGILLPVFSLPGAYGIGALGREARAFADFLHDVGQKWWQVLPVGPTGAGNSPYTSASTFAGNPLLIDLEDLRDRGLLTEAELSAARVEPDGPIDYAALYACREPLLRRAFSRLSGTEAQAVRDFAAANPWLEAYALYRALKTHFGETAWYDWPDKALRDHDPAALEPWRAELAEDIAFHEAVQCWFFAQWKALKDHANGLGVGIIGDLPIYVSLDSADVWSERKEFLLDETGKPSRVAGVPPDYFSAEGQLWGNPLYDWAAMKADGFGWWIRRVEGASRLFDAIRIDHFRAFERYWSVPAGAETAKEGRWEPGPGLDLLRVLTNWFPHITYIAEDLGLLTPEVHQLRQAAGLPGMKVLEFAFSDPGNAYLPHNYASRRCVCYTGTHDNDTALGWYDHAPEAERAFAERYLGASGREEVRKALLRCGMGSTAELFVAQMQDYLALGSEGRINVPGVAEGNWRWRMAPGAATAALAAEIRTLTETYGR</sequence>
<dbReference type="NCBIfam" id="TIGR00217">
    <property type="entry name" value="malQ"/>
    <property type="match status" value="1"/>
</dbReference>
<proteinExistence type="inferred from homology"/>
<dbReference type="GO" id="GO:0004134">
    <property type="term" value="F:4-alpha-glucanotransferase activity"/>
    <property type="evidence" value="ECO:0007669"/>
    <property type="project" value="UniProtKB-EC"/>
</dbReference>